<evidence type="ECO:0000313" key="3">
    <source>
        <dbReference type="EMBL" id="GLR88904.1"/>
    </source>
</evidence>
<organism evidence="3 4">
    <name type="scientific">Bradyrhizobium iriomotense</name>
    <dbReference type="NCBI Taxonomy" id="441950"/>
    <lineage>
        <taxon>Bacteria</taxon>
        <taxon>Pseudomonadati</taxon>
        <taxon>Pseudomonadota</taxon>
        <taxon>Alphaproteobacteria</taxon>
        <taxon>Hyphomicrobiales</taxon>
        <taxon>Nitrobacteraceae</taxon>
        <taxon>Bradyrhizobium</taxon>
    </lineage>
</organism>
<keyword evidence="4" id="KW-1185">Reference proteome</keyword>
<evidence type="ECO:0000313" key="4">
    <source>
        <dbReference type="Proteomes" id="UP001156905"/>
    </source>
</evidence>
<dbReference type="PANTHER" id="PTHR13847:SF281">
    <property type="entry name" value="FAD DEPENDENT OXIDOREDUCTASE DOMAIN-CONTAINING PROTEIN"/>
    <property type="match status" value="1"/>
</dbReference>
<keyword evidence="1" id="KW-0560">Oxidoreductase</keyword>
<dbReference type="Proteomes" id="UP001156905">
    <property type="component" value="Unassembled WGS sequence"/>
</dbReference>
<evidence type="ECO:0000256" key="1">
    <source>
        <dbReference type="ARBA" id="ARBA00023002"/>
    </source>
</evidence>
<reference evidence="4" key="1">
    <citation type="journal article" date="2019" name="Int. J. Syst. Evol. Microbiol.">
        <title>The Global Catalogue of Microorganisms (GCM) 10K type strain sequencing project: providing services to taxonomists for standard genome sequencing and annotation.</title>
        <authorList>
            <consortium name="The Broad Institute Genomics Platform"/>
            <consortium name="The Broad Institute Genome Sequencing Center for Infectious Disease"/>
            <person name="Wu L."/>
            <person name="Ma J."/>
        </authorList>
    </citation>
    <scope>NUCLEOTIDE SEQUENCE [LARGE SCALE GENOMIC DNA]</scope>
    <source>
        <strain evidence="4">NBRC 102520</strain>
    </source>
</reference>
<dbReference type="PANTHER" id="PTHR13847">
    <property type="entry name" value="SARCOSINE DEHYDROGENASE-RELATED"/>
    <property type="match status" value="1"/>
</dbReference>
<dbReference type="Gene3D" id="3.50.50.60">
    <property type="entry name" value="FAD/NAD(P)-binding domain"/>
    <property type="match status" value="1"/>
</dbReference>
<proteinExistence type="predicted"/>
<dbReference type="Pfam" id="PF01266">
    <property type="entry name" value="DAO"/>
    <property type="match status" value="1"/>
</dbReference>
<dbReference type="Gene3D" id="3.30.9.10">
    <property type="entry name" value="D-Amino Acid Oxidase, subunit A, domain 2"/>
    <property type="match status" value="1"/>
</dbReference>
<name>A0ABQ6B392_9BRAD</name>
<evidence type="ECO:0000259" key="2">
    <source>
        <dbReference type="Pfam" id="PF01266"/>
    </source>
</evidence>
<protein>
    <submittedName>
        <fullName evidence="3">FAD-dependent oxidoreductase</fullName>
    </submittedName>
</protein>
<accession>A0ABQ6B392</accession>
<comment type="caution">
    <text evidence="3">The sequence shown here is derived from an EMBL/GenBank/DDBJ whole genome shotgun (WGS) entry which is preliminary data.</text>
</comment>
<dbReference type="InterPro" id="IPR036188">
    <property type="entry name" value="FAD/NAD-bd_sf"/>
</dbReference>
<gene>
    <name evidence="3" type="ORF">GCM10007857_56170</name>
</gene>
<dbReference type="EMBL" id="BSOW01000022">
    <property type="protein sequence ID" value="GLR88904.1"/>
    <property type="molecule type" value="Genomic_DNA"/>
</dbReference>
<dbReference type="InterPro" id="IPR006076">
    <property type="entry name" value="FAD-dep_OxRdtase"/>
</dbReference>
<dbReference type="SUPFAM" id="SSF51905">
    <property type="entry name" value="FAD/NAD(P)-binding domain"/>
    <property type="match status" value="1"/>
</dbReference>
<feature type="domain" description="FAD dependent oxidoreductase" evidence="2">
    <location>
        <begin position="38"/>
        <end position="393"/>
    </location>
</feature>
<sequence>MMTGLTVASTVTWPHSLWAAVTPQGPELPELAGSEKADVIVVGGGFTGLSTALHLREAGVDVAIVEAAEPGWGASGRNNGQVIPTLSRPDPEDIIARHGAVGERFVHLLRDSASTLFDVARRYGIEAEQEQAGWVQPVHSPGRIKIAERRVRQWSRFGAPVELLSREQVRDMLGSDAWHGGFWNRTGGHINPLALARGLARSVLGLGARVYARSPAVSFERRNDRWVVKTEKGEISGGALVMATNAYSGEFSKQLVPDIAHEVMPVLSWQMATQPLSDNVRKTIIAGRQAMSDTHGELYFARYDARNRLVTGGAVIGPGNKAERLKARVTERLQRLWPQIGEVGFDYVWNGYVGMTSDFLPRIHKLGPNAYGWTGCNGRAVALTIPLGDQLAKAVRGAPDSELALPFTNPVPIPVHGLMRKLAPLMLLVYRRRDAREI</sequence>